<dbReference type="InParanoid" id="G3T3Z4"/>
<reference evidence="12" key="2">
    <citation type="submission" date="2025-08" db="UniProtKB">
        <authorList>
            <consortium name="Ensembl"/>
        </authorList>
    </citation>
    <scope>IDENTIFICATION</scope>
    <source>
        <strain evidence="12">Isolate ISIS603380</strain>
    </source>
</reference>
<feature type="disulfide bond" evidence="9">
    <location>
        <begin position="483"/>
        <end position="510"/>
    </location>
</feature>
<dbReference type="InterPro" id="IPR051277">
    <property type="entry name" value="SEZ6_CSMD_C4BPB_Regulators"/>
</dbReference>
<feature type="domain" description="Sushi" evidence="11">
    <location>
        <begin position="588"/>
        <end position="647"/>
    </location>
</feature>
<dbReference type="GO" id="GO:0140374">
    <property type="term" value="P:antiviral innate immune response"/>
    <property type="evidence" value="ECO:0007669"/>
    <property type="project" value="Ensembl"/>
</dbReference>
<organism evidence="12 13">
    <name type="scientific">Loxodonta africana</name>
    <name type="common">African elephant</name>
    <dbReference type="NCBI Taxonomy" id="9785"/>
    <lineage>
        <taxon>Eukaryota</taxon>
        <taxon>Metazoa</taxon>
        <taxon>Chordata</taxon>
        <taxon>Craniata</taxon>
        <taxon>Vertebrata</taxon>
        <taxon>Euteleostomi</taxon>
        <taxon>Mammalia</taxon>
        <taxon>Eutheria</taxon>
        <taxon>Afrotheria</taxon>
        <taxon>Proboscidea</taxon>
        <taxon>Elephantidae</taxon>
        <taxon>Loxodonta</taxon>
    </lineage>
</organism>
<dbReference type="Proteomes" id="UP000007646">
    <property type="component" value="Unassembled WGS sequence"/>
</dbReference>
<keyword evidence="8" id="KW-0325">Glycoprotein</keyword>
<dbReference type="GO" id="GO:0043235">
    <property type="term" value="C:receptor complex"/>
    <property type="evidence" value="ECO:0007669"/>
    <property type="project" value="Ensembl"/>
</dbReference>
<dbReference type="STRING" id="9785.ENSLAFP00000008025"/>
<dbReference type="GeneTree" id="ENSGT00940000161110"/>
<feature type="domain" description="Sushi" evidence="11">
    <location>
        <begin position="835"/>
        <end position="895"/>
    </location>
</feature>
<evidence type="ECO:0000256" key="9">
    <source>
        <dbReference type="PROSITE-ProRule" id="PRU00302"/>
    </source>
</evidence>
<comment type="caution">
    <text evidence="9">Lacks conserved residue(s) required for the propagation of feature annotation.</text>
</comment>
<dbReference type="PROSITE" id="PS50923">
    <property type="entry name" value="SUSHI"/>
    <property type="match status" value="15"/>
</dbReference>
<dbReference type="Pfam" id="PF00084">
    <property type="entry name" value="Sushi"/>
    <property type="match status" value="13"/>
</dbReference>
<dbReference type="CDD" id="cd00033">
    <property type="entry name" value="CCP"/>
    <property type="match status" value="13"/>
</dbReference>
<dbReference type="HOGENOM" id="CLU_005124_0_0_1"/>
<dbReference type="PANTHER" id="PTHR45656">
    <property type="entry name" value="PROTEIN CBR-CLEC-78"/>
    <property type="match status" value="1"/>
</dbReference>
<feature type="disulfide bond" evidence="9">
    <location>
        <begin position="837"/>
        <end position="880"/>
    </location>
</feature>
<keyword evidence="5" id="KW-0391">Immunity</keyword>
<dbReference type="GO" id="GO:0003677">
    <property type="term" value="F:DNA binding"/>
    <property type="evidence" value="ECO:0007669"/>
    <property type="project" value="Ensembl"/>
</dbReference>
<reference evidence="12" key="3">
    <citation type="submission" date="2025-09" db="UniProtKB">
        <authorList>
            <consortium name="Ensembl"/>
        </authorList>
    </citation>
    <scope>IDENTIFICATION</scope>
    <source>
        <strain evidence="12">Isolate ISIS603380</strain>
    </source>
</reference>
<feature type="domain" description="Sushi" evidence="11">
    <location>
        <begin position="337"/>
        <end position="395"/>
    </location>
</feature>
<evidence type="ECO:0000313" key="13">
    <source>
        <dbReference type="Proteomes" id="UP000007646"/>
    </source>
</evidence>
<feature type="domain" description="Sushi" evidence="11">
    <location>
        <begin position="396"/>
        <end position="456"/>
    </location>
</feature>
<feature type="transmembrane region" description="Helical" evidence="10">
    <location>
        <begin position="961"/>
        <end position="987"/>
    </location>
</feature>
<keyword evidence="7 9" id="KW-1015">Disulfide bond</keyword>
<dbReference type="PANTHER" id="PTHR45656:SF4">
    <property type="entry name" value="PROTEIN CBR-CLEC-78"/>
    <property type="match status" value="1"/>
</dbReference>
<dbReference type="GO" id="GO:0005886">
    <property type="term" value="C:plasma membrane"/>
    <property type="evidence" value="ECO:0007669"/>
    <property type="project" value="Ensembl"/>
</dbReference>
<name>G3T3Z4_LOXAF</name>
<dbReference type="FunFam" id="2.10.70.10:FF:000055">
    <property type="entry name" value="Complement decay-accelerating factor, GPI-anchored"/>
    <property type="match status" value="1"/>
</dbReference>
<keyword evidence="10" id="KW-0472">Membrane</keyword>
<proteinExistence type="predicted"/>
<feature type="domain" description="Sushi" evidence="11">
    <location>
        <begin position="896"/>
        <end position="956"/>
    </location>
</feature>
<dbReference type="eggNOG" id="KOG4297">
    <property type="taxonomic scope" value="Eukaryota"/>
</dbReference>
<evidence type="ECO:0000259" key="11">
    <source>
        <dbReference type="PROSITE" id="PS50923"/>
    </source>
</evidence>
<dbReference type="GO" id="GO:0004888">
    <property type="term" value="F:transmembrane signaling receptor activity"/>
    <property type="evidence" value="ECO:0007669"/>
    <property type="project" value="Ensembl"/>
</dbReference>
<evidence type="ECO:0000256" key="3">
    <source>
        <dbReference type="ARBA" id="ARBA00022729"/>
    </source>
</evidence>
<dbReference type="FunFam" id="2.10.70.10:FF:000070">
    <property type="entry name" value="Complement C3d receptor 2"/>
    <property type="match status" value="3"/>
</dbReference>
<evidence type="ECO:0000256" key="7">
    <source>
        <dbReference type="ARBA" id="ARBA00023157"/>
    </source>
</evidence>
<evidence type="ECO:0000256" key="2">
    <source>
        <dbReference type="ARBA" id="ARBA00022659"/>
    </source>
</evidence>
<evidence type="ECO:0000256" key="6">
    <source>
        <dbReference type="ARBA" id="ARBA00022875"/>
    </source>
</evidence>
<evidence type="ECO:0000313" key="12">
    <source>
        <dbReference type="Ensembl" id="ENSLAFP00000008025.2"/>
    </source>
</evidence>
<feature type="disulfide bond" evidence="9">
    <location>
        <begin position="927"/>
        <end position="954"/>
    </location>
</feature>
<dbReference type="OMA" id="STYRYNQ"/>
<keyword evidence="13" id="KW-1185">Reference proteome</keyword>
<feature type="disulfide bond" evidence="9">
    <location>
        <begin position="427"/>
        <end position="454"/>
    </location>
</feature>
<dbReference type="FunCoup" id="G3T3Z4">
    <property type="interactions" value="14"/>
</dbReference>
<dbReference type="GO" id="GO:0046718">
    <property type="term" value="P:symbiont entry into host cell"/>
    <property type="evidence" value="ECO:0007669"/>
    <property type="project" value="Ensembl"/>
</dbReference>
<feature type="domain" description="Sushi" evidence="11">
    <location>
        <begin position="201"/>
        <end position="261"/>
    </location>
</feature>
<evidence type="ECO:0000256" key="8">
    <source>
        <dbReference type="ARBA" id="ARBA00023180"/>
    </source>
</evidence>
<dbReference type="GO" id="GO:0030183">
    <property type="term" value="P:B cell differentiation"/>
    <property type="evidence" value="ECO:0007669"/>
    <property type="project" value="Ensembl"/>
</dbReference>
<dbReference type="GO" id="GO:0042100">
    <property type="term" value="P:B cell proliferation"/>
    <property type="evidence" value="ECO:0007669"/>
    <property type="project" value="Ensembl"/>
</dbReference>
<feature type="disulfide bond" evidence="9">
    <location>
        <begin position="898"/>
        <end position="941"/>
    </location>
</feature>
<evidence type="ECO:0000256" key="4">
    <source>
        <dbReference type="ARBA" id="ARBA00022737"/>
    </source>
</evidence>
<dbReference type="AlphaFoldDB" id="G3T3Z4"/>
<feature type="disulfide bond" evidence="9">
    <location>
        <begin position="142"/>
        <end position="185"/>
    </location>
</feature>
<feature type="domain" description="Sushi" evidence="11">
    <location>
        <begin position="140"/>
        <end position="200"/>
    </location>
</feature>
<dbReference type="InterPro" id="IPR000436">
    <property type="entry name" value="Sushi_SCR_CCP_dom"/>
</dbReference>
<protein>
    <submittedName>
        <fullName evidence="12">Complement C3d receptor 2</fullName>
    </submittedName>
</protein>
<feature type="domain" description="Sushi" evidence="11">
    <location>
        <begin position="262"/>
        <end position="332"/>
    </location>
</feature>
<sequence>FLFYFSGISCGPPSVVENARKFYLSGPIAVGSVIRYSCLPNFRLIGDKILRCISKDNLTAVWDKATPRCEFHNKYSICSEPRVPGGYRNKESRPPYRHGDSVTFTCNTNFTMKGNKSVWCQGNGTWGPTPLPTCESDYPLECPPLPKIANGHHTGENGGPLAPGLSVTYSCDRGYLLRGEKTITCLSSGDWSALSPTCKEAQCQSPGRIPNGQVKVPTSLQVGVTVNYSCNEGYRLRGQPSSQCVIAGQHAVWTKIPVCEVILCPPPPAIHNGRHTGSSSEPVRYGSTVIYTCDPDPEKGVTFILIGNNTIHCTSDSQRTGIWSDSGPRCELSTSAVRCPHPQVLNGYTLSVQKKEYAYNDSVTFACVSGFTLNGRNRARCNAQGMWDPSVPVCEKECQAPPKILNGQNKDRHIVRFDPGTSVKYSCDPGYVLVGEEYIRCTSEGVWKPKAPQCKVAECEPIGTELFKKPQDHFIRQDVNSSCDEGYRLGESVYQQCQGTVPWFMEIRLCKEITCPPPPVVYNGIHSGSSLEYVPYGTTVTYTCNPGPERGVKFNLVGESTIHCISNDQETGSWSGPAPLCELSTPYVQCSDAHVANGSKVFGKEAPYFYNDSVTFKCHDGFNLKGSGQIRCIANNTWEPEIPVCEKGSCKPVKDTQEIPYEARVVTFNVSCQAGYRLTGFSYQKCQDAENGVWFQRFSLCKVIHCPPPPIIANGRLTGVTGKHFLYGNEVSYECGQGQLLGEKTIQCLSDAEGHGVWNGPPPECFQSLPVTHCPSPEVKHGYTLNKTLSSYFHNDIVYVACNTGFIMNGSHSIRCHSSNTWVPGIPTCIRKAFLGCEPPPKIPNGWHTGEDTARFPPGVSILYSCDPGYLLVGEELLICTHERTWSQPVPFCKEVNCSFPEYISGMQKGVEPGKMYHYGATVTVECEDGYTLEGSPQSQCQEDHRWNPPLAVCKSRKCSLAPLICGISTGLVFLVILVAVTLYMILKDKRVTYYTNMTPKDGVLPVETREVYSIDPYSPAS</sequence>
<feature type="domain" description="Sushi" evidence="11">
    <location>
        <begin position="513"/>
        <end position="583"/>
    </location>
</feature>
<dbReference type="GO" id="GO:0006958">
    <property type="term" value="P:complement activation, classical pathway"/>
    <property type="evidence" value="ECO:0007669"/>
    <property type="project" value="UniProtKB-KW"/>
</dbReference>
<reference evidence="12 13" key="1">
    <citation type="submission" date="2009-06" db="EMBL/GenBank/DDBJ databases">
        <title>The Genome Sequence of Loxodonta africana (African elephant).</title>
        <authorList>
            <person name="Di Palma F."/>
            <person name="Heiman D."/>
            <person name="Young S."/>
            <person name="Johnson J."/>
            <person name="Lander E.S."/>
            <person name="Lindblad-Toh K."/>
        </authorList>
    </citation>
    <scope>NUCLEOTIDE SEQUENCE [LARGE SCALE GENOMIC DNA]</scope>
    <source>
        <strain evidence="12 13">Isolate ISIS603380</strain>
    </source>
</reference>
<dbReference type="Gene3D" id="2.10.70.10">
    <property type="entry name" value="Complement Module, domain 1"/>
    <property type="match status" value="13"/>
</dbReference>
<feature type="disulfide bond" evidence="9">
    <location>
        <begin position="171"/>
        <end position="198"/>
    </location>
</feature>
<feature type="domain" description="Sushi" evidence="11">
    <location>
        <begin position="76"/>
        <end position="136"/>
    </location>
</feature>
<feature type="domain" description="Sushi" evidence="11">
    <location>
        <begin position="8"/>
        <end position="71"/>
    </location>
</feature>
<feature type="disulfide bond" evidence="9">
    <location>
        <begin position="802"/>
        <end position="829"/>
    </location>
</feature>
<feature type="domain" description="Sushi" evidence="11">
    <location>
        <begin position="704"/>
        <end position="767"/>
    </location>
</feature>
<evidence type="ECO:0000256" key="10">
    <source>
        <dbReference type="SAM" id="Phobius"/>
    </source>
</evidence>
<evidence type="ECO:0000256" key="1">
    <source>
        <dbReference type="ARBA" id="ARBA00022588"/>
    </source>
</evidence>
<dbReference type="SMART" id="SM00032">
    <property type="entry name" value="CCP"/>
    <property type="match status" value="14"/>
</dbReference>
<dbReference type="GO" id="GO:0042803">
    <property type="term" value="F:protein homodimerization activity"/>
    <property type="evidence" value="ECO:0007669"/>
    <property type="project" value="Ensembl"/>
</dbReference>
<dbReference type="InterPro" id="IPR035976">
    <property type="entry name" value="Sushi/SCR/CCP_sf"/>
</dbReference>
<accession>G3T3Z4</accession>
<gene>
    <name evidence="12" type="primary">CR2</name>
</gene>
<keyword evidence="3" id="KW-0732">Signal</keyword>
<dbReference type="FunFam" id="2.10.70.10:FF:000014">
    <property type="entry name" value="Membrane cofactor protein"/>
    <property type="match status" value="3"/>
</dbReference>
<keyword evidence="4" id="KW-0677">Repeat</keyword>
<feature type="disulfide bond" evidence="9">
    <location>
        <begin position="866"/>
        <end position="893"/>
    </location>
</feature>
<feature type="disulfide bond" evidence="9">
    <location>
        <begin position="618"/>
        <end position="645"/>
    </location>
</feature>
<keyword evidence="10" id="KW-1133">Transmembrane helix</keyword>
<keyword evidence="10" id="KW-0812">Transmembrane</keyword>
<dbReference type="Ensembl" id="ENSLAFT00000009565.2">
    <property type="protein sequence ID" value="ENSLAFP00000008025.2"/>
    <property type="gene ID" value="ENSLAFG00000009563.2"/>
</dbReference>
<keyword evidence="6" id="KW-0180">Complement pathway</keyword>
<dbReference type="GO" id="GO:0060337">
    <property type="term" value="P:type I interferon-mediated signaling pathway"/>
    <property type="evidence" value="ECO:0007669"/>
    <property type="project" value="Ensembl"/>
</dbReference>
<feature type="disulfide bond" evidence="9">
    <location>
        <begin position="367"/>
        <end position="394"/>
    </location>
</feature>
<feature type="domain" description="Sushi" evidence="11">
    <location>
        <begin position="772"/>
        <end position="831"/>
    </location>
</feature>
<dbReference type="SUPFAM" id="SSF57535">
    <property type="entry name" value="Complement control module/SCR domain"/>
    <property type="match status" value="15"/>
</dbReference>
<feature type="domain" description="Sushi" evidence="11">
    <location>
        <begin position="457"/>
        <end position="512"/>
    </location>
</feature>
<evidence type="ECO:0000256" key="5">
    <source>
        <dbReference type="ARBA" id="ARBA00022859"/>
    </source>
</evidence>
<feature type="domain" description="Sushi" evidence="11">
    <location>
        <begin position="648"/>
        <end position="703"/>
    </location>
</feature>
<dbReference type="GO" id="GO:0006957">
    <property type="term" value="P:complement activation, alternative pathway"/>
    <property type="evidence" value="ECO:0007669"/>
    <property type="project" value="Ensembl"/>
</dbReference>
<feature type="disulfide bond" evidence="9">
    <location>
        <begin position="398"/>
        <end position="441"/>
    </location>
</feature>
<dbReference type="GO" id="GO:0001848">
    <property type="term" value="F:complement binding"/>
    <property type="evidence" value="ECO:0007669"/>
    <property type="project" value="Ensembl"/>
</dbReference>
<keyword evidence="1" id="KW-0399">Innate immunity</keyword>
<keyword evidence="2 9" id="KW-0768">Sushi</keyword>
<dbReference type="GO" id="GO:0034987">
    <property type="term" value="F:immunoglobulin receptor binding"/>
    <property type="evidence" value="ECO:0007669"/>
    <property type="project" value="Ensembl"/>
</dbReference>